<dbReference type="Proteomes" id="UP000276133">
    <property type="component" value="Unassembled WGS sequence"/>
</dbReference>
<evidence type="ECO:0000313" key="1">
    <source>
        <dbReference type="EMBL" id="RNA37821.1"/>
    </source>
</evidence>
<proteinExistence type="predicted"/>
<sequence>MKDDLNLILIVDICFEMKEKRSKNYLKKRIQNSFSFQQFLPYAFLSLLELKKKYIKINDNMKSKRVKKHQTRLQNKLNLSVRQRNCSREAGSARHDLVNIDQNSILFGVI</sequence>
<accession>A0A3M7SPP8</accession>
<protein>
    <submittedName>
        <fullName evidence="1">Uncharacterized protein</fullName>
    </submittedName>
</protein>
<dbReference type="EMBL" id="REGN01000971">
    <property type="protein sequence ID" value="RNA37821.1"/>
    <property type="molecule type" value="Genomic_DNA"/>
</dbReference>
<reference evidence="1 2" key="1">
    <citation type="journal article" date="2018" name="Sci. Rep.">
        <title>Genomic signatures of local adaptation to the degree of environmental predictability in rotifers.</title>
        <authorList>
            <person name="Franch-Gras L."/>
            <person name="Hahn C."/>
            <person name="Garcia-Roger E.M."/>
            <person name="Carmona M.J."/>
            <person name="Serra M."/>
            <person name="Gomez A."/>
        </authorList>
    </citation>
    <scope>NUCLEOTIDE SEQUENCE [LARGE SCALE GENOMIC DNA]</scope>
    <source>
        <strain evidence="1">HYR1</strain>
    </source>
</reference>
<evidence type="ECO:0000313" key="2">
    <source>
        <dbReference type="Proteomes" id="UP000276133"/>
    </source>
</evidence>
<organism evidence="1 2">
    <name type="scientific">Brachionus plicatilis</name>
    <name type="common">Marine rotifer</name>
    <name type="synonym">Brachionus muelleri</name>
    <dbReference type="NCBI Taxonomy" id="10195"/>
    <lineage>
        <taxon>Eukaryota</taxon>
        <taxon>Metazoa</taxon>
        <taxon>Spiralia</taxon>
        <taxon>Gnathifera</taxon>
        <taxon>Rotifera</taxon>
        <taxon>Eurotatoria</taxon>
        <taxon>Monogononta</taxon>
        <taxon>Pseudotrocha</taxon>
        <taxon>Ploima</taxon>
        <taxon>Brachionidae</taxon>
        <taxon>Brachionus</taxon>
    </lineage>
</organism>
<comment type="caution">
    <text evidence="1">The sequence shown here is derived from an EMBL/GenBank/DDBJ whole genome shotgun (WGS) entry which is preliminary data.</text>
</comment>
<keyword evidence="2" id="KW-1185">Reference proteome</keyword>
<gene>
    <name evidence="1" type="ORF">BpHYR1_007145</name>
</gene>
<dbReference type="AlphaFoldDB" id="A0A3M7SPP8"/>
<name>A0A3M7SPP8_BRAPC</name>